<dbReference type="AlphaFoldDB" id="A0ABD0KPQ2"/>
<gene>
    <name evidence="1" type="ORF">BaRGS_00019485</name>
</gene>
<evidence type="ECO:0000313" key="1">
    <source>
        <dbReference type="EMBL" id="KAK7489233.1"/>
    </source>
</evidence>
<dbReference type="EMBL" id="JACVVK020000140">
    <property type="protein sequence ID" value="KAK7489233.1"/>
    <property type="molecule type" value="Genomic_DNA"/>
</dbReference>
<accession>A0ABD0KPQ2</accession>
<organism evidence="1 2">
    <name type="scientific">Batillaria attramentaria</name>
    <dbReference type="NCBI Taxonomy" id="370345"/>
    <lineage>
        <taxon>Eukaryota</taxon>
        <taxon>Metazoa</taxon>
        <taxon>Spiralia</taxon>
        <taxon>Lophotrochozoa</taxon>
        <taxon>Mollusca</taxon>
        <taxon>Gastropoda</taxon>
        <taxon>Caenogastropoda</taxon>
        <taxon>Sorbeoconcha</taxon>
        <taxon>Cerithioidea</taxon>
        <taxon>Batillariidae</taxon>
        <taxon>Batillaria</taxon>
    </lineage>
</organism>
<dbReference type="Proteomes" id="UP001519460">
    <property type="component" value="Unassembled WGS sequence"/>
</dbReference>
<evidence type="ECO:0000313" key="2">
    <source>
        <dbReference type="Proteomes" id="UP001519460"/>
    </source>
</evidence>
<name>A0ABD0KPQ2_9CAEN</name>
<reference evidence="1 2" key="1">
    <citation type="journal article" date="2023" name="Sci. Data">
        <title>Genome assembly of the Korean intertidal mud-creeper Batillaria attramentaria.</title>
        <authorList>
            <person name="Patra A.K."/>
            <person name="Ho P.T."/>
            <person name="Jun S."/>
            <person name="Lee S.J."/>
            <person name="Kim Y."/>
            <person name="Won Y.J."/>
        </authorList>
    </citation>
    <scope>NUCLEOTIDE SEQUENCE [LARGE SCALE GENOMIC DNA]</scope>
    <source>
        <strain evidence="1">Wonlab-2016</strain>
    </source>
</reference>
<protein>
    <submittedName>
        <fullName evidence="1">Uncharacterized protein</fullName>
    </submittedName>
</protein>
<keyword evidence="2" id="KW-1185">Reference proteome</keyword>
<proteinExistence type="predicted"/>
<sequence>MQNDLRNAVSVFACTHNRSAVNRKDLRNFVGVIRVEAPTNTSADNTGIPSTPASIVSESTGMLESLSLAPNVSKVSELVYSNNRESEVNGICPTSQEHFWLSYSPSSRSDKLGLFDKTGRLLESLDECRLRGTFVTVLNDVTLLNGPFTTGFRWIQPSGRGGNITFGRYDFKASCKRSGTGNHMVELYENAEFQRAVWLGYFHISFVSFDPPKWNVSKLFKPPSKHDRHFDASVRADFFAFIHEDLTSVVVYKKSGHENAQLVSTYTLNSWPTLQPSDVCFCMMAGREVLLVAVKKENKIHVVDHANGCRFISYLDTRPLTLNKPCVLATDHTRRVWIGCEGGKIVVVDL</sequence>
<comment type="caution">
    <text evidence="1">The sequence shown here is derived from an EMBL/GenBank/DDBJ whole genome shotgun (WGS) entry which is preliminary data.</text>
</comment>